<dbReference type="Proteomes" id="UP000263754">
    <property type="component" value="Unassembled WGS sequence"/>
</dbReference>
<sequence length="270" mass="32027">MKVNNLKYSNMSILDYLAYSEIVNNINVLPPRVYALDSYIESLDRGVIYVQRCVKYVHVISLGKNKYQFYFTDILYINNDKLKKQEDLLRRISYRYNGIIISITKDNEILSIHNMADIRFQWERIKSILELDYSGGEISWFLEQMTNHMNSPECIMRELCLYDWLGLIYKGLWCIANKCSDGVYRYPLRTLNGTFKVEENIRNKYIFEKKIIHEISGKLSKEINDDIRPISYYVKIENNIDNNCVNEAYADIQLNVAHIEKNERYVLSLM</sequence>
<proteinExistence type="predicted"/>
<protein>
    <submittedName>
        <fullName evidence="1">Uncharacterized protein</fullName>
    </submittedName>
</protein>
<accession>A0A374MQG7</accession>
<dbReference type="AlphaFoldDB" id="A0A374MQG7"/>
<comment type="caution">
    <text evidence="1">The sequence shown here is derived from an EMBL/GenBank/DDBJ whole genome shotgun (WGS) entry which is preliminary data.</text>
</comment>
<evidence type="ECO:0000313" key="1">
    <source>
        <dbReference type="EMBL" id="RGI73714.1"/>
    </source>
</evidence>
<evidence type="ECO:0000313" key="2">
    <source>
        <dbReference type="Proteomes" id="UP000263754"/>
    </source>
</evidence>
<gene>
    <name evidence="1" type="ORF">DXD90_15050</name>
</gene>
<organism evidence="1 2">
    <name type="scientific">Bacteroides uniformis</name>
    <dbReference type="NCBI Taxonomy" id="820"/>
    <lineage>
        <taxon>Bacteria</taxon>
        <taxon>Pseudomonadati</taxon>
        <taxon>Bacteroidota</taxon>
        <taxon>Bacteroidia</taxon>
        <taxon>Bacteroidales</taxon>
        <taxon>Bacteroidaceae</taxon>
        <taxon>Bacteroides</taxon>
    </lineage>
</organism>
<reference evidence="1 2" key="1">
    <citation type="submission" date="2018-08" db="EMBL/GenBank/DDBJ databases">
        <title>A genome reference for cultivated species of the human gut microbiota.</title>
        <authorList>
            <person name="Zou Y."/>
            <person name="Xue W."/>
            <person name="Luo G."/>
        </authorList>
    </citation>
    <scope>NUCLEOTIDE SEQUENCE [LARGE SCALE GENOMIC DNA]</scope>
    <source>
        <strain evidence="1 2">TM10-17</strain>
    </source>
</reference>
<name>A0A374MQG7_BACUN</name>
<dbReference type="EMBL" id="QSOF01000023">
    <property type="protein sequence ID" value="RGI73714.1"/>
    <property type="molecule type" value="Genomic_DNA"/>
</dbReference>